<reference evidence="1" key="1">
    <citation type="submission" date="2021-06" db="EMBL/GenBank/DDBJ databases">
        <authorList>
            <person name="Kallberg Y."/>
            <person name="Tangrot J."/>
            <person name="Rosling A."/>
        </authorList>
    </citation>
    <scope>NUCLEOTIDE SEQUENCE</scope>
    <source>
        <strain evidence="1">AU212A</strain>
    </source>
</reference>
<proteinExistence type="predicted"/>
<sequence>ISPSVIRLRKRKSFKLSNILNMDETPVWFDMVGNFTIDQKDEKTIYISIIPSGLTSICQPLDIAINKLFKDNLRKEWYLWMAKGGARKTAAGNL</sequence>
<dbReference type="Proteomes" id="UP000789860">
    <property type="component" value="Unassembled WGS sequence"/>
</dbReference>
<dbReference type="EMBL" id="CAJVPM010027139">
    <property type="protein sequence ID" value="CAG8665104.1"/>
    <property type="molecule type" value="Genomic_DNA"/>
</dbReference>
<accession>A0ACA9NSP6</accession>
<name>A0ACA9NSP6_9GLOM</name>
<feature type="non-terminal residue" evidence="1">
    <location>
        <position position="1"/>
    </location>
</feature>
<evidence type="ECO:0000313" key="1">
    <source>
        <dbReference type="EMBL" id="CAG8665104.1"/>
    </source>
</evidence>
<comment type="caution">
    <text evidence="1">The sequence shown here is derived from an EMBL/GenBank/DDBJ whole genome shotgun (WGS) entry which is preliminary data.</text>
</comment>
<gene>
    <name evidence="1" type="ORF">SCALOS_LOCUS9177</name>
</gene>
<keyword evidence="2" id="KW-1185">Reference proteome</keyword>
<protein>
    <submittedName>
        <fullName evidence="1">5844_t:CDS:1</fullName>
    </submittedName>
</protein>
<evidence type="ECO:0000313" key="2">
    <source>
        <dbReference type="Proteomes" id="UP000789860"/>
    </source>
</evidence>
<organism evidence="1 2">
    <name type="scientific">Scutellospora calospora</name>
    <dbReference type="NCBI Taxonomy" id="85575"/>
    <lineage>
        <taxon>Eukaryota</taxon>
        <taxon>Fungi</taxon>
        <taxon>Fungi incertae sedis</taxon>
        <taxon>Mucoromycota</taxon>
        <taxon>Glomeromycotina</taxon>
        <taxon>Glomeromycetes</taxon>
        <taxon>Diversisporales</taxon>
        <taxon>Gigasporaceae</taxon>
        <taxon>Scutellospora</taxon>
    </lineage>
</organism>